<sequence>MNARIHTSCSMNGTCGYSYHPMPFTLHCHHFQCQVNMLFSLHVTNN</sequence>
<reference evidence="1" key="2">
    <citation type="journal article" date="2015" name="Data Brief">
        <title>Shoot transcriptome of the giant reed, Arundo donax.</title>
        <authorList>
            <person name="Barrero R.A."/>
            <person name="Guerrero F.D."/>
            <person name="Moolhuijzen P."/>
            <person name="Goolsby J.A."/>
            <person name="Tidwell J."/>
            <person name="Bellgard S.E."/>
            <person name="Bellgard M.I."/>
        </authorList>
    </citation>
    <scope>NUCLEOTIDE SEQUENCE</scope>
    <source>
        <tissue evidence="1">Shoot tissue taken approximately 20 cm above the soil surface</tissue>
    </source>
</reference>
<protein>
    <submittedName>
        <fullName evidence="1">Uncharacterized protein</fullName>
    </submittedName>
</protein>
<proteinExistence type="predicted"/>
<dbReference type="EMBL" id="GBRH01264947">
    <property type="protein sequence ID" value="JAD32948.1"/>
    <property type="molecule type" value="Transcribed_RNA"/>
</dbReference>
<name>A0A0A8Z5H6_ARUDO</name>
<organism evidence="1">
    <name type="scientific">Arundo donax</name>
    <name type="common">Giant reed</name>
    <name type="synonym">Donax arundinaceus</name>
    <dbReference type="NCBI Taxonomy" id="35708"/>
    <lineage>
        <taxon>Eukaryota</taxon>
        <taxon>Viridiplantae</taxon>
        <taxon>Streptophyta</taxon>
        <taxon>Embryophyta</taxon>
        <taxon>Tracheophyta</taxon>
        <taxon>Spermatophyta</taxon>
        <taxon>Magnoliopsida</taxon>
        <taxon>Liliopsida</taxon>
        <taxon>Poales</taxon>
        <taxon>Poaceae</taxon>
        <taxon>PACMAD clade</taxon>
        <taxon>Arundinoideae</taxon>
        <taxon>Arundineae</taxon>
        <taxon>Arundo</taxon>
    </lineage>
</organism>
<dbReference type="AlphaFoldDB" id="A0A0A8Z5H6"/>
<evidence type="ECO:0000313" key="1">
    <source>
        <dbReference type="EMBL" id="JAD32948.1"/>
    </source>
</evidence>
<accession>A0A0A8Z5H6</accession>
<reference evidence="1" key="1">
    <citation type="submission" date="2014-09" db="EMBL/GenBank/DDBJ databases">
        <authorList>
            <person name="Magalhaes I.L.F."/>
            <person name="Oliveira U."/>
            <person name="Santos F.R."/>
            <person name="Vidigal T.H.D.A."/>
            <person name="Brescovit A.D."/>
            <person name="Santos A.J."/>
        </authorList>
    </citation>
    <scope>NUCLEOTIDE SEQUENCE</scope>
    <source>
        <tissue evidence="1">Shoot tissue taken approximately 20 cm above the soil surface</tissue>
    </source>
</reference>